<organism evidence="1 2">
    <name type="scientific">Dallia pectoralis</name>
    <name type="common">Alaska blackfish</name>
    <dbReference type="NCBI Taxonomy" id="75939"/>
    <lineage>
        <taxon>Eukaryota</taxon>
        <taxon>Metazoa</taxon>
        <taxon>Chordata</taxon>
        <taxon>Craniata</taxon>
        <taxon>Vertebrata</taxon>
        <taxon>Euteleostomi</taxon>
        <taxon>Actinopterygii</taxon>
        <taxon>Neopterygii</taxon>
        <taxon>Teleostei</taxon>
        <taxon>Protacanthopterygii</taxon>
        <taxon>Esociformes</taxon>
        <taxon>Umbridae</taxon>
        <taxon>Dallia</taxon>
    </lineage>
</organism>
<gene>
    <name evidence="1" type="ORF">DPEC_G00095210</name>
</gene>
<evidence type="ECO:0000313" key="1">
    <source>
        <dbReference type="EMBL" id="KAJ8007550.1"/>
    </source>
</evidence>
<keyword evidence="2" id="KW-1185">Reference proteome</keyword>
<comment type="caution">
    <text evidence="1">The sequence shown here is derived from an EMBL/GenBank/DDBJ whole genome shotgun (WGS) entry which is preliminary data.</text>
</comment>
<dbReference type="EMBL" id="CM055735">
    <property type="protein sequence ID" value="KAJ8007550.1"/>
    <property type="molecule type" value="Genomic_DNA"/>
</dbReference>
<dbReference type="Proteomes" id="UP001157502">
    <property type="component" value="Chromosome 8"/>
</dbReference>
<proteinExistence type="predicted"/>
<name>A0ACC2GVR5_DALPE</name>
<evidence type="ECO:0000313" key="2">
    <source>
        <dbReference type="Proteomes" id="UP001157502"/>
    </source>
</evidence>
<accession>A0ACC2GVR5</accession>
<protein>
    <submittedName>
        <fullName evidence="1">Uncharacterized protein</fullName>
    </submittedName>
</protein>
<sequence>MFNYINMFLFRQSCSAVDLVHMLLTLHADSRFKYMEQMDPEVVKNADTEGFSGERRPSVVRLQGMLKKVSQSPFNKCYKTNVSSTPESRDSSFNEIHVKQITLPFDLQITPPFDPQDLGDVGADPKNQDVEVLHDLSLAAIVTPPLEFQNSQQDFKPDQQQADDYLPSTLFKQETHTLKTESKGLSTDLFTANTYAHLTRSSKSRDIFEIPDVSQKTPRKGDPQFQAPPTNGGDQFQAPPTNGGDQCHAQAFKKDDLFQDPHTQRSDLLRAPYTKGGDLFTASPTNGNDLLRAPYTKGGDLFTASPTNSTDLLRAPYTKGGDLFTGSPTNSTDLLRAPYTKGGDLFTASPTNSTDLFNSLSTQGGDLFSDHTAELDHLFSVPVTRRDVFFKSPITRGDDLFAPSLTNQQHLFHSTPLETPNPFQATPSGSHDPFQTPSVVTSDIFQQPSRSGDMFQSSSNDIFPNASFVAGSEQSTPFFPTLSGQNADVFSGSDFQKTAELFNASLSNANFSNVVTPSDKHCDIILTTPLGSEFEVAPATPTAHLNGTLQATALSHLQNGSVQMRTANRPPKPTPRKIQPKLLSQTEAVQPAPKLAQRTSQLKNLTQDNQSEQLIDSAVYEDILFTGQERCVEDWPEDSPEHDPEWKPSGKLRLRRESMLIKASTNGDFADEEYGIGKYDKSKRKTFKMSFLSRRGSKNASADNLKDRDDSALRRRSEEKSSESKDTEDNRFRRWSEEGILDKAFAKNGEEVFSEDEDKENAMGHGKTKSSKYHFPVFQQSRSKEGDDITPKEAGLFSSWEDGDKQIGVEDCKQVSGMHEISAEEDDAHAGPGRFKREKLIKMKFVPGRGLAIIRSKSSKEPKGDRGHTPHRESTKHLEKSYDDTNGACGYSPNQETKDLDEDFVERGTGSYCAKEMKENNPHEMQDYKMEKPFKFKGIRRNHRKSSDGVLDRDVFKKGAAHQSVGQMEKDEPNVMDYKPKKSIFKKQFANRRKSVPIQHGNSGIVTERFTPRRQSNESFKGIETPLRQSDLFSEHGNKDGYEDDITAYSKQNQETSGGMPGYSSGATSSDYNFSEAAEAEWRSAQMDENLSDGFVSEEPEGDTDSLMEWWNTVEQWDELPSDNENIMTKEAETRSFTQLAEKVRRGLRVFNKLFTERAEVLWQYVILLNGFADDIANFHKKAKIGTITGGTTAAIGGGAAIVGLALAPFTLGTSLIITAVGVGVAAAGGITSASASISDNVNNMNERKKVEVVLEHYQKTMEESRRALSFVCEGLYRLRAHTLLRAGTQHYSGDWEVRRAVQMISLVEKPVLRAAALTEEASVALSSLFKGMDRYFTKDTRELKKGLKNEASSKIRQVAQLLHEGLMELNGIREELQDGCGNA</sequence>
<reference evidence="1" key="1">
    <citation type="submission" date="2021-05" db="EMBL/GenBank/DDBJ databases">
        <authorList>
            <person name="Pan Q."/>
            <person name="Jouanno E."/>
            <person name="Zahm M."/>
            <person name="Klopp C."/>
            <person name="Cabau C."/>
            <person name="Louis A."/>
            <person name="Berthelot C."/>
            <person name="Parey E."/>
            <person name="Roest Crollius H."/>
            <person name="Montfort J."/>
            <person name="Robinson-Rechavi M."/>
            <person name="Bouchez O."/>
            <person name="Lampietro C."/>
            <person name="Lopez Roques C."/>
            <person name="Donnadieu C."/>
            <person name="Postlethwait J."/>
            <person name="Bobe J."/>
            <person name="Dillon D."/>
            <person name="Chandos A."/>
            <person name="von Hippel F."/>
            <person name="Guiguen Y."/>
        </authorList>
    </citation>
    <scope>NUCLEOTIDE SEQUENCE</scope>
    <source>
        <strain evidence="1">YG-Jan2019</strain>
    </source>
</reference>